<evidence type="ECO:0000256" key="1">
    <source>
        <dbReference type="SAM" id="MobiDB-lite"/>
    </source>
</evidence>
<name>A0ABQ3Y6T4_9ACTN</name>
<proteinExistence type="predicted"/>
<keyword evidence="3" id="KW-1185">Reference proteome</keyword>
<evidence type="ECO:0000313" key="3">
    <source>
        <dbReference type="Proteomes" id="UP000609879"/>
    </source>
</evidence>
<dbReference type="EMBL" id="BOMI01000082">
    <property type="protein sequence ID" value="GID75600.1"/>
    <property type="molecule type" value="Genomic_DNA"/>
</dbReference>
<gene>
    <name evidence="2" type="ORF">Ade02nite_42410</name>
</gene>
<protein>
    <submittedName>
        <fullName evidence="2">Uncharacterized protein</fullName>
    </submittedName>
</protein>
<accession>A0ABQ3Y6T4</accession>
<feature type="region of interest" description="Disordered" evidence="1">
    <location>
        <begin position="72"/>
        <end position="97"/>
    </location>
</feature>
<evidence type="ECO:0000313" key="2">
    <source>
        <dbReference type="EMBL" id="GID75600.1"/>
    </source>
</evidence>
<reference evidence="2 3" key="1">
    <citation type="submission" date="2021-01" db="EMBL/GenBank/DDBJ databases">
        <title>Whole genome shotgun sequence of Actinoplanes deccanensis NBRC 13994.</title>
        <authorList>
            <person name="Komaki H."/>
            <person name="Tamura T."/>
        </authorList>
    </citation>
    <scope>NUCLEOTIDE SEQUENCE [LARGE SCALE GENOMIC DNA]</scope>
    <source>
        <strain evidence="2 3">NBRC 13994</strain>
    </source>
</reference>
<dbReference type="Proteomes" id="UP000609879">
    <property type="component" value="Unassembled WGS sequence"/>
</dbReference>
<comment type="caution">
    <text evidence="2">The sequence shown here is derived from an EMBL/GenBank/DDBJ whole genome shotgun (WGS) entry which is preliminary data.</text>
</comment>
<organism evidence="2 3">
    <name type="scientific">Paractinoplanes deccanensis</name>
    <dbReference type="NCBI Taxonomy" id="113561"/>
    <lineage>
        <taxon>Bacteria</taxon>
        <taxon>Bacillati</taxon>
        <taxon>Actinomycetota</taxon>
        <taxon>Actinomycetes</taxon>
        <taxon>Micromonosporales</taxon>
        <taxon>Micromonosporaceae</taxon>
        <taxon>Paractinoplanes</taxon>
    </lineage>
</organism>
<feature type="region of interest" description="Disordered" evidence="1">
    <location>
        <begin position="39"/>
        <end position="58"/>
    </location>
</feature>
<sequence length="110" mass="11798">MQSGHVDEVEGGHVDGQVTAFSYGAFEISLQDSDCAKVNFSPNEQRRHTQPARGGAGPLHLTLPWLWAPALSASPPVEPRPHTARPPKGGPRPDSVIVVRNRKIVLMGCG</sequence>